<organism evidence="2 3">
    <name type="scientific">Phyllobacterium brassicacearum</name>
    <dbReference type="NCBI Taxonomy" id="314235"/>
    <lineage>
        <taxon>Bacteria</taxon>
        <taxon>Pseudomonadati</taxon>
        <taxon>Pseudomonadota</taxon>
        <taxon>Alphaproteobacteria</taxon>
        <taxon>Hyphomicrobiales</taxon>
        <taxon>Phyllobacteriaceae</taxon>
        <taxon>Phyllobacterium</taxon>
    </lineage>
</organism>
<dbReference type="InterPro" id="IPR045865">
    <property type="entry name" value="ACT-like_dom_sf"/>
</dbReference>
<name>A0A2P7BTA5_9HYPH</name>
<dbReference type="PANTHER" id="PTHR39199:SF1">
    <property type="entry name" value="BLR5128 PROTEIN"/>
    <property type="match status" value="1"/>
</dbReference>
<reference evidence="3" key="1">
    <citation type="submission" date="2017-11" db="EMBL/GenBank/DDBJ databases">
        <authorList>
            <person name="Kuznetsova I."/>
            <person name="Sazanova A."/>
            <person name="Chirak E."/>
            <person name="Safronova V."/>
            <person name="Willems A."/>
        </authorList>
    </citation>
    <scope>NUCLEOTIDE SEQUENCE [LARGE SCALE GENOMIC DNA]</scope>
    <source>
        <strain evidence="3">STM 196</strain>
    </source>
</reference>
<keyword evidence="3" id="KW-1185">Reference proteome</keyword>
<dbReference type="Proteomes" id="UP000241444">
    <property type="component" value="Unassembled WGS sequence"/>
</dbReference>
<gene>
    <name evidence="2" type="ORF">CU102_07500</name>
</gene>
<dbReference type="PANTHER" id="PTHR39199">
    <property type="entry name" value="BLR5128 PROTEIN"/>
    <property type="match status" value="1"/>
</dbReference>
<comment type="caution">
    <text evidence="2">The sequence shown here is derived from an EMBL/GenBank/DDBJ whole genome shotgun (WGS) entry which is preliminary data.</text>
</comment>
<evidence type="ECO:0000313" key="2">
    <source>
        <dbReference type="EMBL" id="PSH69631.1"/>
    </source>
</evidence>
<feature type="domain" description="DUF2241" evidence="1">
    <location>
        <begin position="2"/>
        <end position="71"/>
    </location>
</feature>
<dbReference type="OrthoDB" id="517867at2"/>
<dbReference type="EMBL" id="PGGO01000004">
    <property type="protein sequence ID" value="PSH69631.1"/>
    <property type="molecule type" value="Genomic_DNA"/>
</dbReference>
<dbReference type="Gene3D" id="3.30.2130.10">
    <property type="entry name" value="VC0802-like"/>
    <property type="match status" value="1"/>
</dbReference>
<dbReference type="InterPro" id="IPR018717">
    <property type="entry name" value="DUF2241"/>
</dbReference>
<accession>A0A2P7BTA5</accession>
<dbReference type="AlphaFoldDB" id="A0A2P7BTA5"/>
<dbReference type="Pfam" id="PF10000">
    <property type="entry name" value="ACT_3"/>
    <property type="match status" value="1"/>
</dbReference>
<proteinExistence type="predicted"/>
<sequence>MPGETDLKKLLATMQPWLHDGIYVFATLPAARIVPSGLNVVMTFHEAEGLTLILDESEASRADLAGTFPSRMITLEVHSSLEAVGFLAAISARLAAAGIGVNPVSAFYHDHLFVPVDRADEAMRILERLAEEAKGKHDGASNIDVD</sequence>
<evidence type="ECO:0000259" key="1">
    <source>
        <dbReference type="Pfam" id="PF10000"/>
    </source>
</evidence>
<dbReference type="RefSeq" id="WP_106710482.1">
    <property type="nucleotide sequence ID" value="NZ_PGGO01000004.1"/>
</dbReference>
<dbReference type="SUPFAM" id="SSF55021">
    <property type="entry name" value="ACT-like"/>
    <property type="match status" value="2"/>
</dbReference>
<evidence type="ECO:0000313" key="3">
    <source>
        <dbReference type="Proteomes" id="UP000241444"/>
    </source>
</evidence>
<protein>
    <submittedName>
        <fullName evidence="2">Ribonuclease H family protein</fullName>
    </submittedName>
</protein>